<dbReference type="InterPro" id="IPR036324">
    <property type="entry name" value="Mn/Fe_SOD_N_sf"/>
</dbReference>
<dbReference type="Pfam" id="PF02777">
    <property type="entry name" value="Sod_Fe_C"/>
    <property type="match status" value="2"/>
</dbReference>
<evidence type="ECO:0000313" key="4">
    <source>
        <dbReference type="Proteomes" id="UP001562354"/>
    </source>
</evidence>
<dbReference type="GeneID" id="95980731"/>
<dbReference type="PROSITE" id="PS51257">
    <property type="entry name" value="PROKAR_LIPOPROTEIN"/>
    <property type="match status" value="1"/>
</dbReference>
<dbReference type="InterPro" id="IPR036314">
    <property type="entry name" value="SOD_C_sf"/>
</dbReference>
<gene>
    <name evidence="3" type="ORF">AAFC00_007032</name>
</gene>
<evidence type="ECO:0000256" key="1">
    <source>
        <dbReference type="ARBA" id="ARBA00037226"/>
    </source>
</evidence>
<comment type="function">
    <text evidence="1">Component of the mitochondrial ribosome (mitoribosome), a dedicated translation machinery responsible for the synthesis of mitochondrial genome-encoded proteins, including at least some of the essential transmembrane subunits of the mitochondrial respiratory chain. The mitoribosomes are attached to the mitochondrial inner membrane and translation products are cotranslationally integrated into the membrane.</text>
</comment>
<dbReference type="PANTHER" id="PTHR43595:SF2">
    <property type="entry name" value="SMALL RIBOSOMAL SUBUNIT PROTEIN MS42"/>
    <property type="match status" value="1"/>
</dbReference>
<comment type="caution">
    <text evidence="3">The sequence shown here is derived from an EMBL/GenBank/DDBJ whole genome shotgun (WGS) entry which is preliminary data.</text>
</comment>
<protein>
    <recommendedName>
        <fullName evidence="2">Manganese/iron superoxide dismutase C-terminal domain-containing protein</fullName>
    </recommendedName>
</protein>
<dbReference type="EMBL" id="JBFMKM010000010">
    <property type="protein sequence ID" value="KAL1303678.1"/>
    <property type="molecule type" value="Genomic_DNA"/>
</dbReference>
<feature type="domain" description="Manganese/iron superoxide dismutase C-terminal" evidence="2">
    <location>
        <begin position="153"/>
        <end position="208"/>
    </location>
</feature>
<sequence length="304" mass="33393">MLLQRLSRSSGAAAAAAAAAAACRSASSPAASILPRATIASSLRQRRERRELHQVQQLSYEKEFVEHGVPGLLSRDGFDISWTKYQALMMEKLNEITAGFDAEHATTKQLVLQYARNPATAALFNHASMAHNNEFFFNALSPAPTALERYSGLQKSLISAFGSIETLRQTMLHTADSMFGPGFVWLVYTKDGNWRILNTYLAGTPYAEAGYRQQDRDMNTVANTAGAFGVSSAAGKKQAALPPGAVSVVPVLCVNTWEHVYLADFGVDGKQEYLQRWWDAINWYSVNNLTPDSMKDQTLGKFVS</sequence>
<name>A0ABR3PBZ4_9PEZI</name>
<organism evidence="3 4">
    <name type="scientific">Neodothiora populina</name>
    <dbReference type="NCBI Taxonomy" id="2781224"/>
    <lineage>
        <taxon>Eukaryota</taxon>
        <taxon>Fungi</taxon>
        <taxon>Dikarya</taxon>
        <taxon>Ascomycota</taxon>
        <taxon>Pezizomycotina</taxon>
        <taxon>Dothideomycetes</taxon>
        <taxon>Dothideomycetidae</taxon>
        <taxon>Dothideales</taxon>
        <taxon>Dothioraceae</taxon>
        <taxon>Neodothiora</taxon>
    </lineage>
</organism>
<evidence type="ECO:0000259" key="2">
    <source>
        <dbReference type="Pfam" id="PF02777"/>
    </source>
</evidence>
<dbReference type="InterPro" id="IPR019832">
    <property type="entry name" value="Mn/Fe_SOD_C"/>
</dbReference>
<dbReference type="RefSeq" id="XP_069199953.1">
    <property type="nucleotide sequence ID" value="XM_069347081.1"/>
</dbReference>
<evidence type="ECO:0000313" key="3">
    <source>
        <dbReference type="EMBL" id="KAL1303678.1"/>
    </source>
</evidence>
<proteinExistence type="predicted"/>
<dbReference type="Gene3D" id="3.55.40.20">
    <property type="entry name" value="Iron/manganese superoxide dismutase, C-terminal domain"/>
    <property type="match status" value="1"/>
</dbReference>
<feature type="domain" description="Manganese/iron superoxide dismutase C-terminal" evidence="2">
    <location>
        <begin position="247"/>
        <end position="288"/>
    </location>
</feature>
<dbReference type="PANTHER" id="PTHR43595">
    <property type="entry name" value="37S RIBOSOMAL PROTEIN S26, MITOCHONDRIAL"/>
    <property type="match status" value="1"/>
</dbReference>
<keyword evidence="4" id="KW-1185">Reference proteome</keyword>
<reference evidence="3 4" key="1">
    <citation type="submission" date="2024-07" db="EMBL/GenBank/DDBJ databases">
        <title>Draft sequence of the Neodothiora populina.</title>
        <authorList>
            <person name="Drown D.D."/>
            <person name="Schuette U.S."/>
            <person name="Buechlein A.B."/>
            <person name="Rusch D.R."/>
            <person name="Winton L.W."/>
            <person name="Adams G.A."/>
        </authorList>
    </citation>
    <scope>NUCLEOTIDE SEQUENCE [LARGE SCALE GENOMIC DNA]</scope>
    <source>
        <strain evidence="3 4">CPC 39397</strain>
    </source>
</reference>
<dbReference type="SUPFAM" id="SSF54719">
    <property type="entry name" value="Fe,Mn superoxide dismutase (SOD), C-terminal domain"/>
    <property type="match status" value="1"/>
</dbReference>
<accession>A0ABR3PBZ4</accession>
<dbReference type="SUPFAM" id="SSF46609">
    <property type="entry name" value="Fe,Mn superoxide dismutase (SOD), N-terminal domain"/>
    <property type="match status" value="1"/>
</dbReference>
<dbReference type="Proteomes" id="UP001562354">
    <property type="component" value="Unassembled WGS sequence"/>
</dbReference>